<dbReference type="AlphaFoldDB" id="A0A1C4C5T1"/>
<name>A0A1C4C5T1_9BACI</name>
<dbReference type="EMBL" id="FMAU01000003">
    <property type="protein sequence ID" value="SCC14353.1"/>
    <property type="molecule type" value="Genomic_DNA"/>
</dbReference>
<evidence type="ECO:0000313" key="1">
    <source>
        <dbReference type="EMBL" id="SCC14353.1"/>
    </source>
</evidence>
<proteinExistence type="predicted"/>
<dbReference type="Proteomes" id="UP000181997">
    <property type="component" value="Unassembled WGS sequence"/>
</dbReference>
<organism evidence="1 2">
    <name type="scientific">[Bacillus] enclensis</name>
    <dbReference type="NCBI Taxonomy" id="1402860"/>
    <lineage>
        <taxon>Bacteria</taxon>
        <taxon>Bacillati</taxon>
        <taxon>Bacillota</taxon>
        <taxon>Bacilli</taxon>
        <taxon>Bacillales</taxon>
        <taxon>Bacillaceae</taxon>
        <taxon>Rossellomorea</taxon>
    </lineage>
</organism>
<gene>
    <name evidence="1" type="ORF">GA0061094_2660</name>
</gene>
<keyword evidence="2" id="KW-1185">Reference proteome</keyword>
<evidence type="ECO:0000313" key="2">
    <source>
        <dbReference type="Proteomes" id="UP000181997"/>
    </source>
</evidence>
<reference evidence="2" key="1">
    <citation type="submission" date="2016-08" db="EMBL/GenBank/DDBJ databases">
        <authorList>
            <person name="Varghese N."/>
            <person name="Submissions Spin"/>
        </authorList>
    </citation>
    <scope>NUCLEOTIDE SEQUENCE [LARGE SCALE GENOMIC DNA]</scope>
    <source>
        <strain evidence="2">SGD-1123</strain>
    </source>
</reference>
<dbReference type="RefSeq" id="WP_156416144.1">
    <property type="nucleotide sequence ID" value="NZ_FMAU01000003.1"/>
</dbReference>
<dbReference type="OrthoDB" id="2972857at2"/>
<accession>A0A1C4C5T1</accession>
<protein>
    <submittedName>
        <fullName evidence="1">Uncharacterized protein</fullName>
    </submittedName>
</protein>
<sequence length="54" mass="6272">MSTHAIRNEDEKIIHVASGKEKAGEKYIEAKGKRFDETNKRLREAFGKNKNRKI</sequence>